<sequence>MTAYDAGSAHAAGASRSARAAGPAHTSAWRRALAADLRLNAETFAGTVILSVLALVLAVTVTDVMAGIAPVWGVLAWYRYGRQDTASRTELWASLGMSRADRVHGRVALVALESALMVFVSAAGTALTVLAGHAPAMVDGVTTGWDLAGTTVSGIATASATMVLAAIVLGPECTTRRPGVSMFILSILTYIGAAIVLSLIAMVIVLPLSLVVSSAAQTAATWVIALIAFVIALIGALVLRRGVRRWIRDLDSQDEGAVPAHRRKRRVDGGGRTA</sequence>
<reference evidence="2" key="1">
    <citation type="submission" date="2022-05" db="EMBL/GenBank/DDBJ databases">
        <title>Genomic analysis of Brachybacterium sp. CBA3104.</title>
        <authorList>
            <person name="Roh S.W."/>
            <person name="Kim Y.B."/>
            <person name="Kim Y."/>
        </authorList>
    </citation>
    <scope>NUCLEOTIDE SEQUENCE</scope>
    <source>
        <strain evidence="2">CBA3104</strain>
    </source>
</reference>
<name>A0ABY4N4Y9_9MICO</name>
<keyword evidence="1" id="KW-0812">Transmembrane</keyword>
<feature type="transmembrane region" description="Helical" evidence="1">
    <location>
        <begin position="219"/>
        <end position="239"/>
    </location>
</feature>
<organism evidence="2 3">
    <name type="scientific">Brachybacterium kimchii</name>
    <dbReference type="NCBI Taxonomy" id="2942909"/>
    <lineage>
        <taxon>Bacteria</taxon>
        <taxon>Bacillati</taxon>
        <taxon>Actinomycetota</taxon>
        <taxon>Actinomycetes</taxon>
        <taxon>Micrococcales</taxon>
        <taxon>Dermabacteraceae</taxon>
        <taxon>Brachybacterium</taxon>
    </lineage>
</organism>
<feature type="transmembrane region" description="Helical" evidence="1">
    <location>
        <begin position="48"/>
        <end position="78"/>
    </location>
</feature>
<keyword evidence="1" id="KW-0472">Membrane</keyword>
<evidence type="ECO:0000313" key="3">
    <source>
        <dbReference type="Proteomes" id="UP001055868"/>
    </source>
</evidence>
<feature type="transmembrane region" description="Helical" evidence="1">
    <location>
        <begin position="182"/>
        <end position="207"/>
    </location>
</feature>
<evidence type="ECO:0000313" key="2">
    <source>
        <dbReference type="EMBL" id="UQN29623.1"/>
    </source>
</evidence>
<evidence type="ECO:0000256" key="1">
    <source>
        <dbReference type="SAM" id="Phobius"/>
    </source>
</evidence>
<keyword evidence="1" id="KW-1133">Transmembrane helix</keyword>
<feature type="transmembrane region" description="Helical" evidence="1">
    <location>
        <begin position="107"/>
        <end position="131"/>
    </location>
</feature>
<proteinExistence type="predicted"/>
<protein>
    <recommendedName>
        <fullName evidence="4">ABC transporter permease</fullName>
    </recommendedName>
</protein>
<keyword evidence="3" id="KW-1185">Reference proteome</keyword>
<accession>A0ABY4N4Y9</accession>
<evidence type="ECO:0008006" key="4">
    <source>
        <dbReference type="Google" id="ProtNLM"/>
    </source>
</evidence>
<dbReference type="EMBL" id="CP097218">
    <property type="protein sequence ID" value="UQN29623.1"/>
    <property type="molecule type" value="Genomic_DNA"/>
</dbReference>
<feature type="transmembrane region" description="Helical" evidence="1">
    <location>
        <begin position="151"/>
        <end position="170"/>
    </location>
</feature>
<dbReference type="RefSeq" id="WP_249478816.1">
    <property type="nucleotide sequence ID" value="NZ_CP097218.1"/>
</dbReference>
<dbReference type="Proteomes" id="UP001055868">
    <property type="component" value="Chromosome"/>
</dbReference>
<gene>
    <name evidence="2" type="ORF">M4486_18650</name>
</gene>